<dbReference type="Proteomes" id="UP000682733">
    <property type="component" value="Unassembled WGS sequence"/>
</dbReference>
<evidence type="ECO:0000313" key="1">
    <source>
        <dbReference type="EMBL" id="CAF1609050.1"/>
    </source>
</evidence>
<proteinExistence type="predicted"/>
<protein>
    <submittedName>
        <fullName evidence="2">Uncharacterized protein</fullName>
    </submittedName>
</protein>
<name>A0A8S2VY02_9BILA</name>
<reference evidence="2" key="1">
    <citation type="submission" date="2021-02" db="EMBL/GenBank/DDBJ databases">
        <authorList>
            <person name="Nowell W R."/>
        </authorList>
    </citation>
    <scope>NUCLEOTIDE SEQUENCE</scope>
</reference>
<organism evidence="2 3">
    <name type="scientific">Didymodactylos carnosus</name>
    <dbReference type="NCBI Taxonomy" id="1234261"/>
    <lineage>
        <taxon>Eukaryota</taxon>
        <taxon>Metazoa</taxon>
        <taxon>Spiralia</taxon>
        <taxon>Gnathifera</taxon>
        <taxon>Rotifera</taxon>
        <taxon>Eurotatoria</taxon>
        <taxon>Bdelloidea</taxon>
        <taxon>Philodinida</taxon>
        <taxon>Philodinidae</taxon>
        <taxon>Didymodactylos</taxon>
    </lineage>
</organism>
<dbReference type="AlphaFoldDB" id="A0A8S2VY02"/>
<evidence type="ECO:0000313" key="3">
    <source>
        <dbReference type="Proteomes" id="UP000682733"/>
    </source>
</evidence>
<dbReference type="Proteomes" id="UP000677228">
    <property type="component" value="Unassembled WGS sequence"/>
</dbReference>
<feature type="non-terminal residue" evidence="2">
    <location>
        <position position="1"/>
    </location>
</feature>
<comment type="caution">
    <text evidence="2">The sequence shown here is derived from an EMBL/GenBank/DDBJ whole genome shotgun (WGS) entry which is preliminary data.</text>
</comment>
<dbReference type="EMBL" id="CAJNOK010052685">
    <property type="protein sequence ID" value="CAF1609050.1"/>
    <property type="molecule type" value="Genomic_DNA"/>
</dbReference>
<accession>A0A8S2VY02</accession>
<sequence length="71" mass="8473">IYWAWYLVHLDIVSIYWDAKKGWCRELQSPIYWSVTSQYIDLCIDCMDEGRYIPQYIGLLLPNILSRVLTA</sequence>
<evidence type="ECO:0000313" key="2">
    <source>
        <dbReference type="EMBL" id="CAF4422232.1"/>
    </source>
</evidence>
<gene>
    <name evidence="1" type="ORF">OVA965_LOCUS42557</name>
    <name evidence="2" type="ORF">TMI583_LOCUS44510</name>
</gene>
<dbReference type="EMBL" id="CAJOBA010076880">
    <property type="protein sequence ID" value="CAF4422232.1"/>
    <property type="molecule type" value="Genomic_DNA"/>
</dbReference>